<organism evidence="2 3">
    <name type="scientific">Clostridium beijerinckii</name>
    <name type="common">Clostridium MP</name>
    <dbReference type="NCBI Taxonomy" id="1520"/>
    <lineage>
        <taxon>Bacteria</taxon>
        <taxon>Bacillati</taxon>
        <taxon>Bacillota</taxon>
        <taxon>Clostridia</taxon>
        <taxon>Eubacteriales</taxon>
        <taxon>Clostridiaceae</taxon>
        <taxon>Clostridium</taxon>
    </lineage>
</organism>
<feature type="domain" description="Bro-N" evidence="1">
    <location>
        <begin position="61"/>
        <end position="164"/>
    </location>
</feature>
<reference evidence="2" key="1">
    <citation type="submission" date="2020-05" db="EMBL/GenBank/DDBJ databases">
        <title>Genomic insights into acetone-butanol-ethanol (ABE) fermentation by sequencing solventogenic clostridia strains.</title>
        <authorList>
            <person name="Brown S."/>
        </authorList>
    </citation>
    <scope>NUCLEOTIDE SEQUENCE</scope>
    <source>
        <strain evidence="2">DJ126</strain>
    </source>
</reference>
<dbReference type="PANTHER" id="PTHR36180">
    <property type="entry name" value="DNA-BINDING PROTEIN-RELATED-RELATED"/>
    <property type="match status" value="1"/>
</dbReference>
<sequence length="176" mass="20103">MYAFSTGSLAITYEGIQEYCKRSRYRKTIDFDKLLEELNPIENTDSFKQQEFKETKNTNNSNGMQTFCNFEFGNVRLFEVGSKPYFVGIDVARSLGYKNPSKAIIDHCKGITKLGIPSSGGIQETNVIPEGDIYRLIVNSKLPSVVKFERWVFDEILPTIRKTGGYVNNAKQFRNK</sequence>
<dbReference type="Pfam" id="PF02498">
    <property type="entry name" value="Bro-N"/>
    <property type="match status" value="1"/>
</dbReference>
<dbReference type="AlphaFoldDB" id="A0A9Q5CIC4"/>
<protein>
    <submittedName>
        <fullName evidence="2">Prophage antirepressor-like protein</fullName>
    </submittedName>
</protein>
<comment type="caution">
    <text evidence="2">The sequence shown here is derived from an EMBL/GenBank/DDBJ whole genome shotgun (WGS) entry which is preliminary data.</text>
</comment>
<dbReference type="PROSITE" id="PS51750">
    <property type="entry name" value="BRO_N"/>
    <property type="match status" value="1"/>
</dbReference>
<evidence type="ECO:0000259" key="1">
    <source>
        <dbReference type="PROSITE" id="PS51750"/>
    </source>
</evidence>
<dbReference type="EMBL" id="JABSXK010000001">
    <property type="protein sequence ID" value="NRV07472.1"/>
    <property type="molecule type" value="Genomic_DNA"/>
</dbReference>
<proteinExistence type="predicted"/>
<dbReference type="PANTHER" id="PTHR36180:SF2">
    <property type="entry name" value="BRO FAMILY PROTEIN"/>
    <property type="match status" value="1"/>
</dbReference>
<evidence type="ECO:0000313" key="3">
    <source>
        <dbReference type="Proteomes" id="UP000821656"/>
    </source>
</evidence>
<name>A0A9Q5CIC4_CLOBE</name>
<evidence type="ECO:0000313" key="2">
    <source>
        <dbReference type="EMBL" id="NRV07472.1"/>
    </source>
</evidence>
<dbReference type="InterPro" id="IPR003497">
    <property type="entry name" value="BRO_N_domain"/>
</dbReference>
<dbReference type="Proteomes" id="UP000821656">
    <property type="component" value="Unassembled WGS sequence"/>
</dbReference>
<dbReference type="SMART" id="SM01040">
    <property type="entry name" value="Bro-N"/>
    <property type="match status" value="1"/>
</dbReference>
<dbReference type="RefSeq" id="WP_236887941.1">
    <property type="nucleotide sequence ID" value="NZ_CP016090.1"/>
</dbReference>
<accession>A0A9Q5CIC4</accession>
<gene>
    <name evidence="2" type="ORF">DFH45_000435</name>
</gene>